<organism evidence="2 3">
    <name type="scientific">Corynebacterium kroppenstedtii</name>
    <dbReference type="NCBI Taxonomy" id="161879"/>
    <lineage>
        <taxon>Bacteria</taxon>
        <taxon>Bacillati</taxon>
        <taxon>Actinomycetota</taxon>
        <taxon>Actinomycetes</taxon>
        <taxon>Mycobacteriales</taxon>
        <taxon>Corynebacteriaceae</taxon>
        <taxon>Corynebacterium</taxon>
    </lineage>
</organism>
<sequence length="203" mass="22628">MPITFTTLTAAQFRRRVPEMVSIYIRAMGYSSTISGARQSAWNTHSRYLGFHSVAAIEHPAGEEPNPKDPTQPIRGFIYGYRGGNGQWWNTQVKAALMVAGVPPSLRIQLLDNYTELTEIHVDPSWQGNNIGGRLLTIFASSLTSQRLLLSTPEVTSENNRAFHLYRRLGFTDVVRNMHFPGDPRPFAILGSRLPLGDSSSLI</sequence>
<dbReference type="Gene3D" id="3.40.630.30">
    <property type="match status" value="1"/>
</dbReference>
<keyword evidence="2" id="KW-0808">Transferase</keyword>
<dbReference type="PROSITE" id="PS51186">
    <property type="entry name" value="GNAT"/>
    <property type="match status" value="1"/>
</dbReference>
<name>A0A2W5V564_9CORY</name>
<proteinExistence type="predicted"/>
<protein>
    <submittedName>
        <fullName evidence="2">GNAT family N-acetyltransferase</fullName>
    </submittedName>
</protein>
<evidence type="ECO:0000259" key="1">
    <source>
        <dbReference type="PROSITE" id="PS51186"/>
    </source>
</evidence>
<reference evidence="2 3" key="1">
    <citation type="submission" date="2017-08" db="EMBL/GenBank/DDBJ databases">
        <title>Infants hospitalized years apart are colonized by the same room-sourced microbial strains.</title>
        <authorList>
            <person name="Brooks B."/>
            <person name="Olm M.R."/>
            <person name="Firek B.A."/>
            <person name="Baker R."/>
            <person name="Thomas B.C."/>
            <person name="Morowitz M.J."/>
            <person name="Banfield J.F."/>
        </authorList>
    </citation>
    <scope>NUCLEOTIDE SEQUENCE [LARGE SCALE GENOMIC DNA]</scope>
    <source>
        <strain evidence="2">S2_003_000_R1_3</strain>
    </source>
</reference>
<accession>A0A2W5V564</accession>
<dbReference type="Proteomes" id="UP000249432">
    <property type="component" value="Unassembled WGS sequence"/>
</dbReference>
<dbReference type="GO" id="GO:0016747">
    <property type="term" value="F:acyltransferase activity, transferring groups other than amino-acyl groups"/>
    <property type="evidence" value="ECO:0007669"/>
    <property type="project" value="InterPro"/>
</dbReference>
<dbReference type="AlphaFoldDB" id="A0A2W5V564"/>
<evidence type="ECO:0000313" key="3">
    <source>
        <dbReference type="Proteomes" id="UP000249432"/>
    </source>
</evidence>
<dbReference type="Pfam" id="PF13508">
    <property type="entry name" value="Acetyltransf_7"/>
    <property type="match status" value="1"/>
</dbReference>
<dbReference type="InterPro" id="IPR000182">
    <property type="entry name" value="GNAT_dom"/>
</dbReference>
<comment type="caution">
    <text evidence="2">The sequence shown here is derived from an EMBL/GenBank/DDBJ whole genome shotgun (WGS) entry which is preliminary data.</text>
</comment>
<dbReference type="InterPro" id="IPR016181">
    <property type="entry name" value="Acyl_CoA_acyltransferase"/>
</dbReference>
<dbReference type="EMBL" id="QFRA01000008">
    <property type="protein sequence ID" value="PZR05161.1"/>
    <property type="molecule type" value="Genomic_DNA"/>
</dbReference>
<dbReference type="SUPFAM" id="SSF55729">
    <property type="entry name" value="Acyl-CoA N-acyltransferases (Nat)"/>
    <property type="match status" value="1"/>
</dbReference>
<feature type="domain" description="N-acetyltransferase" evidence="1">
    <location>
        <begin position="106"/>
        <end position="195"/>
    </location>
</feature>
<dbReference type="RefSeq" id="WP_303734661.1">
    <property type="nucleotide sequence ID" value="NZ_CAKZHK010000008.1"/>
</dbReference>
<evidence type="ECO:0000313" key="2">
    <source>
        <dbReference type="EMBL" id="PZR05161.1"/>
    </source>
</evidence>
<gene>
    <name evidence="2" type="ORF">DI525_04900</name>
</gene>